<dbReference type="EnsemblPlants" id="TuG1812G0500000886.01.T01">
    <property type="protein sequence ID" value="TuG1812G0500000886.01.T01"/>
    <property type="gene ID" value="TuG1812G0500000886.01"/>
</dbReference>
<dbReference type="Proteomes" id="UP000015106">
    <property type="component" value="Chromosome 5"/>
</dbReference>
<feature type="region of interest" description="Disordered" evidence="1">
    <location>
        <begin position="1"/>
        <end position="131"/>
    </location>
</feature>
<organism evidence="2 3">
    <name type="scientific">Triticum urartu</name>
    <name type="common">Red wild einkorn</name>
    <name type="synonym">Crithodium urartu</name>
    <dbReference type="NCBI Taxonomy" id="4572"/>
    <lineage>
        <taxon>Eukaryota</taxon>
        <taxon>Viridiplantae</taxon>
        <taxon>Streptophyta</taxon>
        <taxon>Embryophyta</taxon>
        <taxon>Tracheophyta</taxon>
        <taxon>Spermatophyta</taxon>
        <taxon>Magnoliopsida</taxon>
        <taxon>Liliopsida</taxon>
        <taxon>Poales</taxon>
        <taxon>Poaceae</taxon>
        <taxon>BOP clade</taxon>
        <taxon>Pooideae</taxon>
        <taxon>Triticodae</taxon>
        <taxon>Triticeae</taxon>
        <taxon>Triticinae</taxon>
        <taxon>Triticum</taxon>
    </lineage>
</organism>
<evidence type="ECO:0000256" key="1">
    <source>
        <dbReference type="SAM" id="MobiDB-lite"/>
    </source>
</evidence>
<accession>A0A8R7UDY8</accession>
<protein>
    <submittedName>
        <fullName evidence="2">Uncharacterized protein</fullName>
    </submittedName>
</protein>
<proteinExistence type="predicted"/>
<sequence>MASVALKLSRSPFAGAAANSGRFARSLRGRDRTGDTTLTARSGPLLRSQTPPPSPPAPRTSSSGAASLRSPPARTPICLWAPHKMTSTTSSALTRTPFPTSTRRTSSRTKPCGLCTSGGAASMEWRATTTR</sequence>
<reference evidence="3" key="1">
    <citation type="journal article" date="2013" name="Nature">
        <title>Draft genome of the wheat A-genome progenitor Triticum urartu.</title>
        <authorList>
            <person name="Ling H.Q."/>
            <person name="Zhao S."/>
            <person name="Liu D."/>
            <person name="Wang J."/>
            <person name="Sun H."/>
            <person name="Zhang C."/>
            <person name="Fan H."/>
            <person name="Li D."/>
            <person name="Dong L."/>
            <person name="Tao Y."/>
            <person name="Gao C."/>
            <person name="Wu H."/>
            <person name="Li Y."/>
            <person name="Cui Y."/>
            <person name="Guo X."/>
            <person name="Zheng S."/>
            <person name="Wang B."/>
            <person name="Yu K."/>
            <person name="Liang Q."/>
            <person name="Yang W."/>
            <person name="Lou X."/>
            <person name="Chen J."/>
            <person name="Feng M."/>
            <person name="Jian J."/>
            <person name="Zhang X."/>
            <person name="Luo G."/>
            <person name="Jiang Y."/>
            <person name="Liu J."/>
            <person name="Wang Z."/>
            <person name="Sha Y."/>
            <person name="Zhang B."/>
            <person name="Wu H."/>
            <person name="Tang D."/>
            <person name="Shen Q."/>
            <person name="Xue P."/>
            <person name="Zou S."/>
            <person name="Wang X."/>
            <person name="Liu X."/>
            <person name="Wang F."/>
            <person name="Yang Y."/>
            <person name="An X."/>
            <person name="Dong Z."/>
            <person name="Zhang K."/>
            <person name="Zhang X."/>
            <person name="Luo M.C."/>
            <person name="Dvorak J."/>
            <person name="Tong Y."/>
            <person name="Wang J."/>
            <person name="Yang H."/>
            <person name="Li Z."/>
            <person name="Wang D."/>
            <person name="Zhang A."/>
            <person name="Wang J."/>
        </authorList>
    </citation>
    <scope>NUCLEOTIDE SEQUENCE</scope>
    <source>
        <strain evidence="3">cv. G1812</strain>
    </source>
</reference>
<dbReference type="AlphaFoldDB" id="A0A8R7UDY8"/>
<dbReference type="Gramene" id="TuG1812G0500000886.01.T01">
    <property type="protein sequence ID" value="TuG1812G0500000886.01.T01"/>
    <property type="gene ID" value="TuG1812G0500000886.01"/>
</dbReference>
<evidence type="ECO:0000313" key="2">
    <source>
        <dbReference type="EnsemblPlants" id="TuG1812G0500000886.01.T01"/>
    </source>
</evidence>
<keyword evidence="3" id="KW-1185">Reference proteome</keyword>
<name>A0A8R7UDY8_TRIUA</name>
<reference evidence="2" key="3">
    <citation type="submission" date="2022-06" db="UniProtKB">
        <authorList>
            <consortium name="EnsemblPlants"/>
        </authorList>
    </citation>
    <scope>IDENTIFICATION</scope>
</reference>
<reference evidence="2" key="2">
    <citation type="submission" date="2018-03" db="EMBL/GenBank/DDBJ databases">
        <title>The Triticum urartu genome reveals the dynamic nature of wheat genome evolution.</title>
        <authorList>
            <person name="Ling H."/>
            <person name="Ma B."/>
            <person name="Shi X."/>
            <person name="Liu H."/>
            <person name="Dong L."/>
            <person name="Sun H."/>
            <person name="Cao Y."/>
            <person name="Gao Q."/>
            <person name="Zheng S."/>
            <person name="Li Y."/>
            <person name="Yu Y."/>
            <person name="Du H."/>
            <person name="Qi M."/>
            <person name="Li Y."/>
            <person name="Yu H."/>
            <person name="Cui Y."/>
            <person name="Wang N."/>
            <person name="Chen C."/>
            <person name="Wu H."/>
            <person name="Zhao Y."/>
            <person name="Zhang J."/>
            <person name="Li Y."/>
            <person name="Zhou W."/>
            <person name="Zhang B."/>
            <person name="Hu W."/>
            <person name="Eijk M."/>
            <person name="Tang J."/>
            <person name="Witsenboer H."/>
            <person name="Zhao S."/>
            <person name="Li Z."/>
            <person name="Zhang A."/>
            <person name="Wang D."/>
            <person name="Liang C."/>
        </authorList>
    </citation>
    <scope>NUCLEOTIDE SEQUENCE [LARGE SCALE GENOMIC DNA]</scope>
    <source>
        <strain evidence="2">cv. G1812</strain>
    </source>
</reference>
<feature type="compositionally biased region" description="Low complexity" evidence="1">
    <location>
        <begin position="94"/>
        <end position="111"/>
    </location>
</feature>
<evidence type="ECO:0000313" key="3">
    <source>
        <dbReference type="Proteomes" id="UP000015106"/>
    </source>
</evidence>
<feature type="compositionally biased region" description="Low complexity" evidence="1">
    <location>
        <begin position="35"/>
        <end position="49"/>
    </location>
</feature>